<dbReference type="PANTHER" id="PTHR16515">
    <property type="entry name" value="PR DOMAIN ZINC FINGER PROTEIN"/>
    <property type="match status" value="1"/>
</dbReference>
<evidence type="ECO:0000256" key="5">
    <source>
        <dbReference type="ARBA" id="ARBA00022833"/>
    </source>
</evidence>
<sequence>MGETEPCPTWLQAQGLTMETARAVVTELGIKSQGVFGACTESLTMRAELFSLAKQKLPFAMYAEFRHFVESRWESRDAPSGGLVLVAVLHSMLSAVSRELAACAQKLISLGSVLGSEGGCDGGLEDAAIRIVDVCSLHHQGKREINTRMKESQHSHSSSAKSNCETSTQTDEELSQCLDVDDQVHELVHPEVGLFADELNPVKDGVLPPPSEDPLCSIQVKEELHSAPHEELDVFTPPPAEGASEKASLFSCSTCAQLFLTENALQLHMERRHRRGFPYKCFVCGKTFIHACQIKSHMRTHTGERPYKCSLCGKGFSEKFGLKSHMRIHTGERPYKCTVCGKGFAQSSNVKTHMKVHRK</sequence>
<dbReference type="FunFam" id="3.30.160.60:FF:000624">
    <property type="entry name" value="zinc finger protein 697"/>
    <property type="match status" value="1"/>
</dbReference>
<dbReference type="GO" id="GO:0045595">
    <property type="term" value="P:regulation of cell differentiation"/>
    <property type="evidence" value="ECO:0007669"/>
    <property type="project" value="UniProtKB-ARBA"/>
</dbReference>
<evidence type="ECO:0000259" key="9">
    <source>
        <dbReference type="PROSITE" id="PS50157"/>
    </source>
</evidence>
<evidence type="ECO:0000256" key="1">
    <source>
        <dbReference type="ARBA" id="ARBA00004123"/>
    </source>
</evidence>
<organism evidence="10 11">
    <name type="scientific">Eptatretus burgeri</name>
    <name type="common">Inshore hagfish</name>
    <dbReference type="NCBI Taxonomy" id="7764"/>
    <lineage>
        <taxon>Eukaryota</taxon>
        <taxon>Metazoa</taxon>
        <taxon>Chordata</taxon>
        <taxon>Craniata</taxon>
        <taxon>Vertebrata</taxon>
        <taxon>Cyclostomata</taxon>
        <taxon>Myxini</taxon>
        <taxon>Myxiniformes</taxon>
        <taxon>Myxinidae</taxon>
        <taxon>Eptatretinae</taxon>
        <taxon>Eptatretus</taxon>
    </lineage>
</organism>
<evidence type="ECO:0000256" key="2">
    <source>
        <dbReference type="ARBA" id="ARBA00022723"/>
    </source>
</evidence>
<proteinExistence type="predicted"/>
<dbReference type="InterPro" id="IPR013087">
    <property type="entry name" value="Znf_C2H2_type"/>
</dbReference>
<feature type="domain" description="C2H2-type" evidence="9">
    <location>
        <begin position="250"/>
        <end position="278"/>
    </location>
</feature>
<protein>
    <recommendedName>
        <fullName evidence="9">C2H2-type domain-containing protein</fullName>
    </recommendedName>
</protein>
<dbReference type="PROSITE" id="PS50157">
    <property type="entry name" value="ZINC_FINGER_C2H2_2"/>
    <property type="match status" value="4"/>
</dbReference>
<dbReference type="GO" id="GO:0008270">
    <property type="term" value="F:zinc ion binding"/>
    <property type="evidence" value="ECO:0007669"/>
    <property type="project" value="UniProtKB-KW"/>
</dbReference>
<evidence type="ECO:0000256" key="7">
    <source>
        <dbReference type="PROSITE-ProRule" id="PRU00042"/>
    </source>
</evidence>
<dbReference type="OMA" id="ANCDEVY"/>
<feature type="domain" description="C2H2-type" evidence="9">
    <location>
        <begin position="307"/>
        <end position="334"/>
    </location>
</feature>
<keyword evidence="5" id="KW-0862">Zinc</keyword>
<evidence type="ECO:0000313" key="11">
    <source>
        <dbReference type="Proteomes" id="UP000694388"/>
    </source>
</evidence>
<dbReference type="Pfam" id="PF00096">
    <property type="entry name" value="zf-C2H2"/>
    <property type="match status" value="1"/>
</dbReference>
<dbReference type="AlphaFoldDB" id="A0A8C4NKA1"/>
<dbReference type="FunFam" id="3.30.160.60:FF:000478">
    <property type="entry name" value="Zinc finger protein 133"/>
    <property type="match status" value="1"/>
</dbReference>
<evidence type="ECO:0000256" key="4">
    <source>
        <dbReference type="ARBA" id="ARBA00022771"/>
    </source>
</evidence>
<dbReference type="GO" id="GO:0000122">
    <property type="term" value="P:negative regulation of transcription by RNA polymerase II"/>
    <property type="evidence" value="ECO:0007669"/>
    <property type="project" value="UniProtKB-ARBA"/>
</dbReference>
<evidence type="ECO:0000256" key="3">
    <source>
        <dbReference type="ARBA" id="ARBA00022737"/>
    </source>
</evidence>
<dbReference type="Ensembl" id="ENSEBUT00000004178.1">
    <property type="protein sequence ID" value="ENSEBUP00000003785.1"/>
    <property type="gene ID" value="ENSEBUG00000002717.1"/>
</dbReference>
<keyword evidence="6" id="KW-0539">Nucleus</keyword>
<dbReference type="PROSITE" id="PS00028">
    <property type="entry name" value="ZINC_FINGER_C2H2_1"/>
    <property type="match status" value="4"/>
</dbReference>
<dbReference type="Proteomes" id="UP000694388">
    <property type="component" value="Unplaced"/>
</dbReference>
<feature type="region of interest" description="Disordered" evidence="8">
    <location>
        <begin position="148"/>
        <end position="168"/>
    </location>
</feature>
<feature type="domain" description="C2H2-type" evidence="9">
    <location>
        <begin position="335"/>
        <end position="359"/>
    </location>
</feature>
<accession>A0A8C4NKA1</accession>
<dbReference type="GeneTree" id="ENSGT01150000286971"/>
<evidence type="ECO:0000256" key="8">
    <source>
        <dbReference type="SAM" id="MobiDB-lite"/>
    </source>
</evidence>
<dbReference type="GO" id="GO:0005634">
    <property type="term" value="C:nucleus"/>
    <property type="evidence" value="ECO:0007669"/>
    <property type="project" value="UniProtKB-SubCell"/>
</dbReference>
<dbReference type="Gene3D" id="3.30.160.60">
    <property type="entry name" value="Classic Zinc Finger"/>
    <property type="match status" value="3"/>
</dbReference>
<comment type="subcellular location">
    <subcellularLocation>
        <location evidence="1">Nucleus</location>
    </subcellularLocation>
</comment>
<keyword evidence="4 7" id="KW-0863">Zinc-finger</keyword>
<dbReference type="PANTHER" id="PTHR16515:SF49">
    <property type="entry name" value="GASTRULA ZINC FINGER PROTEIN XLCGF49.1-LIKE-RELATED"/>
    <property type="match status" value="1"/>
</dbReference>
<name>A0A8C4NKA1_EPTBU</name>
<reference evidence="10" key="1">
    <citation type="submission" date="2025-08" db="UniProtKB">
        <authorList>
            <consortium name="Ensembl"/>
        </authorList>
    </citation>
    <scope>IDENTIFICATION</scope>
</reference>
<dbReference type="SMART" id="SM00355">
    <property type="entry name" value="ZnF_C2H2"/>
    <property type="match status" value="4"/>
</dbReference>
<reference evidence="10" key="2">
    <citation type="submission" date="2025-09" db="UniProtKB">
        <authorList>
            <consortium name="Ensembl"/>
        </authorList>
    </citation>
    <scope>IDENTIFICATION</scope>
</reference>
<feature type="domain" description="C2H2-type" evidence="9">
    <location>
        <begin position="279"/>
        <end position="306"/>
    </location>
</feature>
<dbReference type="SUPFAM" id="SSF57667">
    <property type="entry name" value="beta-beta-alpha zinc fingers"/>
    <property type="match status" value="2"/>
</dbReference>
<keyword evidence="11" id="KW-1185">Reference proteome</keyword>
<dbReference type="FunFam" id="3.30.160.60:FF:000912">
    <property type="entry name" value="Zinc finger protein 660"/>
    <property type="match status" value="1"/>
</dbReference>
<dbReference type="InterPro" id="IPR036236">
    <property type="entry name" value="Znf_C2H2_sf"/>
</dbReference>
<dbReference type="InterPro" id="IPR050331">
    <property type="entry name" value="Zinc_finger"/>
</dbReference>
<keyword evidence="3" id="KW-0677">Repeat</keyword>
<keyword evidence="2" id="KW-0479">Metal-binding</keyword>
<evidence type="ECO:0000313" key="10">
    <source>
        <dbReference type="Ensembl" id="ENSEBUP00000003785.1"/>
    </source>
</evidence>
<evidence type="ECO:0000256" key="6">
    <source>
        <dbReference type="ARBA" id="ARBA00023242"/>
    </source>
</evidence>
<dbReference type="Pfam" id="PF13465">
    <property type="entry name" value="zf-H2C2_2"/>
    <property type="match status" value="1"/>
</dbReference>